<reference evidence="3 4" key="1">
    <citation type="journal article" date="2020" name="Syst. Appl. Microbiol.">
        <title>Alienimonas chondri sp. nov., a novel planctomycete isolated from the biofilm of the red alga Chondrus crispus.</title>
        <authorList>
            <person name="Vitorino I."/>
            <person name="Albuquerque L."/>
            <person name="Wiegand S."/>
            <person name="Kallscheuer N."/>
            <person name="da Costa M.S."/>
            <person name="Lobo-da-Cunha A."/>
            <person name="Jogler C."/>
            <person name="Lage O.M."/>
        </authorList>
    </citation>
    <scope>NUCLEOTIDE SEQUENCE [LARGE SCALE GENOMIC DNA]</scope>
    <source>
        <strain evidence="3 4">LzC2</strain>
    </source>
</reference>
<name>A0ABX1VD87_9PLAN</name>
<dbReference type="EMBL" id="WTPX01000028">
    <property type="protein sequence ID" value="NNJ25202.1"/>
    <property type="molecule type" value="Genomic_DNA"/>
</dbReference>
<sequence>MANHAAHTTHQATTPIPEVAALRPARRGAAGRAMGLLTRLSLGAAGAALMLAPADLLAAKIGPGVVAEVTAGWTAAEAAGVGLLAVAGVWTLLSLTRRPRWDVAPTSVRNEDARTREAESSDSETVSLPFNGAASKSAEARPVKRVDDVDPAAVRSTWSASASKVAHDEAESESPATIPFPAAAESADEEVVEETVASHQEWPEEWGDEGNEPSVIRFEDVPRTVEVGNRVVDLTEMDFDGGKEDLLKGLSKKERRTVRKALRVRERMLMRAA</sequence>
<keyword evidence="2" id="KW-1133">Transmembrane helix</keyword>
<feature type="compositionally biased region" description="Basic and acidic residues" evidence="1">
    <location>
        <begin position="109"/>
        <end position="119"/>
    </location>
</feature>
<evidence type="ECO:0000256" key="1">
    <source>
        <dbReference type="SAM" id="MobiDB-lite"/>
    </source>
</evidence>
<feature type="transmembrane region" description="Helical" evidence="2">
    <location>
        <begin position="36"/>
        <end position="59"/>
    </location>
</feature>
<feature type="region of interest" description="Disordered" evidence="1">
    <location>
        <begin position="106"/>
        <end position="148"/>
    </location>
</feature>
<keyword evidence="2" id="KW-0472">Membrane</keyword>
<proteinExistence type="predicted"/>
<keyword evidence="4" id="KW-1185">Reference proteome</keyword>
<evidence type="ECO:0000256" key="2">
    <source>
        <dbReference type="SAM" id="Phobius"/>
    </source>
</evidence>
<keyword evidence="2" id="KW-0812">Transmembrane</keyword>
<organism evidence="3 4">
    <name type="scientific">Alienimonas chondri</name>
    <dbReference type="NCBI Taxonomy" id="2681879"/>
    <lineage>
        <taxon>Bacteria</taxon>
        <taxon>Pseudomonadati</taxon>
        <taxon>Planctomycetota</taxon>
        <taxon>Planctomycetia</taxon>
        <taxon>Planctomycetales</taxon>
        <taxon>Planctomycetaceae</taxon>
        <taxon>Alienimonas</taxon>
    </lineage>
</organism>
<dbReference type="Proteomes" id="UP000609651">
    <property type="component" value="Unassembled WGS sequence"/>
</dbReference>
<evidence type="ECO:0000313" key="4">
    <source>
        <dbReference type="Proteomes" id="UP000609651"/>
    </source>
</evidence>
<comment type="caution">
    <text evidence="3">The sequence shown here is derived from an EMBL/GenBank/DDBJ whole genome shotgun (WGS) entry which is preliminary data.</text>
</comment>
<accession>A0ABX1VD87</accession>
<dbReference type="RefSeq" id="WP_171184944.1">
    <property type="nucleotide sequence ID" value="NZ_WTPX01000028.1"/>
</dbReference>
<feature type="compositionally biased region" description="Basic and acidic residues" evidence="1">
    <location>
        <begin position="138"/>
        <end position="148"/>
    </location>
</feature>
<feature type="transmembrane region" description="Helical" evidence="2">
    <location>
        <begin position="71"/>
        <end position="93"/>
    </location>
</feature>
<gene>
    <name evidence="3" type="ORF">LzC2_12700</name>
</gene>
<protein>
    <submittedName>
        <fullName evidence="3">Uncharacterized protein</fullName>
    </submittedName>
</protein>
<evidence type="ECO:0000313" key="3">
    <source>
        <dbReference type="EMBL" id="NNJ25202.1"/>
    </source>
</evidence>